<dbReference type="Proteomes" id="UP000435910">
    <property type="component" value="Unassembled WGS sequence"/>
</dbReference>
<name>A0A7S9XME4_BACLI</name>
<accession>A0A7S9XME4</accession>
<dbReference type="EMBL" id="NILC01000030">
    <property type="protein sequence ID" value="TWL22009.1"/>
    <property type="molecule type" value="Genomic_DNA"/>
</dbReference>
<sequence length="56" mass="6643">MTSNKNPRLPGEVTVWKMTEEQRLAYIEKHPIVASDQHLKYWDWDGGKRGERHVHS</sequence>
<dbReference type="RefSeq" id="WP_178378788.1">
    <property type="nucleotide sequence ID" value="NZ_CM007615.1"/>
</dbReference>
<gene>
    <name evidence="1" type="ORF">CHCC16736_0472</name>
</gene>
<evidence type="ECO:0000313" key="2">
    <source>
        <dbReference type="Proteomes" id="UP000435910"/>
    </source>
</evidence>
<organism evidence="1 2">
    <name type="scientific">Bacillus licheniformis</name>
    <dbReference type="NCBI Taxonomy" id="1402"/>
    <lineage>
        <taxon>Bacteria</taxon>
        <taxon>Bacillati</taxon>
        <taxon>Bacillota</taxon>
        <taxon>Bacilli</taxon>
        <taxon>Bacillales</taxon>
        <taxon>Bacillaceae</taxon>
        <taxon>Bacillus</taxon>
    </lineage>
</organism>
<reference evidence="1 2" key="1">
    <citation type="submission" date="2019-06" db="EMBL/GenBank/DDBJ databases">
        <title>Genome sequence analysis of &gt;100 Bacillus licheniformis strains suggests intrinsic resistance to this species.</title>
        <authorList>
            <person name="Wels M."/>
            <person name="Siezen R.J."/>
            <person name="Johansen E."/>
            <person name="Stuer-Lauridsen B."/>
            <person name="Bjerre K."/>
            <person name="Nielsen B.K.K."/>
        </authorList>
    </citation>
    <scope>NUCLEOTIDE SEQUENCE [LARGE SCALE GENOMIC DNA]</scope>
    <source>
        <strain evidence="1 2">BAC-16736</strain>
    </source>
</reference>
<comment type="caution">
    <text evidence="1">The sequence shown here is derived from an EMBL/GenBank/DDBJ whole genome shotgun (WGS) entry which is preliminary data.</text>
</comment>
<proteinExistence type="predicted"/>
<dbReference type="AlphaFoldDB" id="A0A7S9XME4"/>
<protein>
    <submittedName>
        <fullName evidence="1">Uncharacterized protein</fullName>
    </submittedName>
</protein>
<evidence type="ECO:0000313" key="1">
    <source>
        <dbReference type="EMBL" id="TWL22009.1"/>
    </source>
</evidence>